<dbReference type="Proteomes" id="UP000631114">
    <property type="component" value="Unassembled WGS sequence"/>
</dbReference>
<evidence type="ECO:0000313" key="1">
    <source>
        <dbReference type="EMBL" id="KAF9618776.1"/>
    </source>
</evidence>
<sequence length="574" mass="65167">MAENKTIILKLLVDKKKNKVVFAEVDKDFVDVLFSFLTIPIGTIVRLAKKQSKLGCMDALYKSVEALDRKNFETEAFKSMLLMPRNAYEYKNRNLVVDVCTYPLYYICPTWTCVTETTCLLSMFENTKCHCTTNMDKPVLRKPQKITEGDELNGVFVKGNKKFIISDDLVVREVCNETSLSTLCHFNIEEARSAEERIVSVGANQVLKLLFRSLLSTTPLSDVFLSNKKWVDAIMKRSVSLDIRRVLNLLFCSLLSKTPLSDVLLSKRKWISPNMIRSESVDIKPQVPRTALDTKMGSLTLLIKKPNKILYMGKRNKEKVVYAAAKENFLDFLFSFLGFPMGSALELLGRDSSIRSIDNLYKSVEDMRNGNPAQFKECNDILLHPKVAAHHSCENQLLQMEEEDLRVTTVLKCLTCIKGKVAVDQGGVCGHGLDRGKLSFVNPKFLDTVVKRGNGFLKKSRMFMVTDELIVEPLSPISSVSFVNKLGVPLSELEERIVSVGEKVTAKVIGKEFHPGLRNLEWYGSELPRQPLQLDSIRKKIHSLRKSYQQLTRMEELNLVISCSRNNKITRLTR</sequence>
<dbReference type="InterPro" id="IPR007750">
    <property type="entry name" value="DUF674"/>
</dbReference>
<keyword evidence="2" id="KW-1185">Reference proteome</keyword>
<organism evidence="1 2">
    <name type="scientific">Coptis chinensis</name>
    <dbReference type="NCBI Taxonomy" id="261450"/>
    <lineage>
        <taxon>Eukaryota</taxon>
        <taxon>Viridiplantae</taxon>
        <taxon>Streptophyta</taxon>
        <taxon>Embryophyta</taxon>
        <taxon>Tracheophyta</taxon>
        <taxon>Spermatophyta</taxon>
        <taxon>Magnoliopsida</taxon>
        <taxon>Ranunculales</taxon>
        <taxon>Ranunculaceae</taxon>
        <taxon>Coptidoideae</taxon>
        <taxon>Coptis</taxon>
    </lineage>
</organism>
<dbReference type="OrthoDB" id="1277335at2759"/>
<evidence type="ECO:0008006" key="3">
    <source>
        <dbReference type="Google" id="ProtNLM"/>
    </source>
</evidence>
<dbReference type="Pfam" id="PF05056">
    <property type="entry name" value="DUF674"/>
    <property type="match status" value="1"/>
</dbReference>
<dbReference type="EMBL" id="JADFTS010000002">
    <property type="protein sequence ID" value="KAF9618776.1"/>
    <property type="molecule type" value="Genomic_DNA"/>
</dbReference>
<dbReference type="AlphaFoldDB" id="A0A835MCJ6"/>
<name>A0A835MCJ6_9MAGN</name>
<evidence type="ECO:0000313" key="2">
    <source>
        <dbReference type="Proteomes" id="UP000631114"/>
    </source>
</evidence>
<dbReference type="PANTHER" id="PTHR33103:SF27">
    <property type="entry name" value="OS04G0594700 PROTEIN"/>
    <property type="match status" value="1"/>
</dbReference>
<dbReference type="PANTHER" id="PTHR33103">
    <property type="entry name" value="OS01G0153900 PROTEIN"/>
    <property type="match status" value="1"/>
</dbReference>
<gene>
    <name evidence="1" type="ORF">IFM89_002644</name>
</gene>
<comment type="caution">
    <text evidence="1">The sequence shown here is derived from an EMBL/GenBank/DDBJ whole genome shotgun (WGS) entry which is preliminary data.</text>
</comment>
<accession>A0A835MCJ6</accession>
<proteinExistence type="predicted"/>
<reference evidence="1 2" key="1">
    <citation type="submission" date="2020-10" db="EMBL/GenBank/DDBJ databases">
        <title>The Coptis chinensis genome and diversification of protoberbering-type alkaloids.</title>
        <authorList>
            <person name="Wang B."/>
            <person name="Shu S."/>
            <person name="Song C."/>
            <person name="Liu Y."/>
        </authorList>
    </citation>
    <scope>NUCLEOTIDE SEQUENCE [LARGE SCALE GENOMIC DNA]</scope>
    <source>
        <strain evidence="1">HL-2020</strain>
        <tissue evidence="1">Leaf</tissue>
    </source>
</reference>
<protein>
    <recommendedName>
        <fullName evidence="3">DUF674 family protein</fullName>
    </recommendedName>
</protein>